<evidence type="ECO:0000313" key="3">
    <source>
        <dbReference type="EMBL" id="MFC7617148.1"/>
    </source>
</evidence>
<protein>
    <recommendedName>
        <fullName evidence="2">SWIM-type domain-containing protein</fullName>
    </recommendedName>
</protein>
<evidence type="ECO:0000259" key="2">
    <source>
        <dbReference type="PROSITE" id="PS50966"/>
    </source>
</evidence>
<keyword evidence="4" id="KW-1185">Reference proteome</keyword>
<reference evidence="4" key="1">
    <citation type="journal article" date="2019" name="Int. J. Syst. Evol. Microbiol.">
        <title>The Global Catalogue of Microorganisms (GCM) 10K type strain sequencing project: providing services to taxonomists for standard genome sequencing and annotation.</title>
        <authorList>
            <consortium name="The Broad Institute Genomics Platform"/>
            <consortium name="The Broad Institute Genome Sequencing Center for Infectious Disease"/>
            <person name="Wu L."/>
            <person name="Ma J."/>
        </authorList>
    </citation>
    <scope>NUCLEOTIDE SEQUENCE [LARGE SCALE GENOMIC DNA]</scope>
    <source>
        <strain evidence="4">JCM 17695</strain>
    </source>
</reference>
<dbReference type="EMBL" id="JBHTEY010000004">
    <property type="protein sequence ID" value="MFC7617148.1"/>
    <property type="molecule type" value="Genomic_DNA"/>
</dbReference>
<accession>A0ABW2TXG9</accession>
<sequence>MSRPDLLALTPDALAALANRGLVKRATKEAETAEVSCVDGAVTAALADGSRVVLPPGVGLDGASCTCGAPGVCRHRIAAVLAFQATAAAPSAPVDWSPGAVTDEELAERFGDRALAAARRTRAAGYSARVRRADLVVEMAAATVRFLVPGDLSYIDCDARPAAHPELVVLAVWACRAADAEHPGEADATVDIGAVACGSTAQVVSVVDDLLRDGAATAGAVLTAALRRERDALDRAGLRWPAAAADDLVEQLTAYAERGAAHSPARVAELVAELHARHRVPPSPRALGTEEPARTPLKQVRLVGLGARVGEDTAEVFLAHPATATVLVLRHRVTREDGKLSARRISGATLASVAAGNVVSEAAVRSASRVVRFSAGALARTAVTPLGDAWSGLPAALRVDDVDAVLAELADLPPRLVRARVEAEHVRVVPVAAVRSVDYRPGAQRVDAVVETPCGADVTVTLTHSATAPAAVDALVHALADGPRAVSGPLRRVRGGLQVTPLAVLSASGPVVPDLAPAGAAALAVAGAPASDPVSDALAVLAEAAHRGLRHLPPTYPDRVDRAADALTGVGLARCAAVLREWGGTDRAGAWVDAAIRLLTAAELR</sequence>
<proteinExistence type="predicted"/>
<dbReference type="PROSITE" id="PS50966">
    <property type="entry name" value="ZF_SWIM"/>
    <property type="match status" value="1"/>
</dbReference>
<comment type="caution">
    <text evidence="3">The sequence shown here is derived from an EMBL/GenBank/DDBJ whole genome shotgun (WGS) entry which is preliminary data.</text>
</comment>
<dbReference type="InterPro" id="IPR007527">
    <property type="entry name" value="Znf_SWIM"/>
</dbReference>
<keyword evidence="1" id="KW-0863">Zinc-finger</keyword>
<feature type="domain" description="SWIM-type" evidence="2">
    <location>
        <begin position="50"/>
        <end position="84"/>
    </location>
</feature>
<evidence type="ECO:0000313" key="4">
    <source>
        <dbReference type="Proteomes" id="UP001596512"/>
    </source>
</evidence>
<evidence type="ECO:0000256" key="1">
    <source>
        <dbReference type="PROSITE-ProRule" id="PRU00325"/>
    </source>
</evidence>
<organism evidence="3 4">
    <name type="scientific">Actinokineospora soli</name>
    <dbReference type="NCBI Taxonomy" id="1048753"/>
    <lineage>
        <taxon>Bacteria</taxon>
        <taxon>Bacillati</taxon>
        <taxon>Actinomycetota</taxon>
        <taxon>Actinomycetes</taxon>
        <taxon>Pseudonocardiales</taxon>
        <taxon>Pseudonocardiaceae</taxon>
        <taxon>Actinokineospora</taxon>
    </lineage>
</organism>
<name>A0ABW2TXG9_9PSEU</name>
<dbReference type="Proteomes" id="UP001596512">
    <property type="component" value="Unassembled WGS sequence"/>
</dbReference>
<gene>
    <name evidence="3" type="ORF">ACFQV2_30725</name>
</gene>
<keyword evidence="1" id="KW-0862">Zinc</keyword>
<keyword evidence="1" id="KW-0479">Metal-binding</keyword>